<dbReference type="RefSeq" id="WP_165264343.1">
    <property type="nucleotide sequence ID" value="NZ_JAAKZY010000121.1"/>
</dbReference>
<dbReference type="InterPro" id="IPR048447">
    <property type="entry name" value="DUF1980_C"/>
</dbReference>
<proteinExistence type="predicted"/>
<evidence type="ECO:0000256" key="2">
    <source>
        <dbReference type="SAM" id="Phobius"/>
    </source>
</evidence>
<feature type="region of interest" description="Disordered" evidence="1">
    <location>
        <begin position="223"/>
        <end position="255"/>
    </location>
</feature>
<keyword evidence="2" id="KW-1133">Transmembrane helix</keyword>
<sequence length="255" mass="27658">MRVRTQGVLLILSGAALLRISLFSELYLRYVKEGLRPYLIISGVLLVVLGVLGLVRRENGDGDSRDHGHEGHGSELGTGKDGHEDHHGHDHSRSPRIAWLLAAPALALILYPPPALGSYSAEREEAKVAAQGVGTFPKLPAGDPVELTLNSFASRAQWDSGASMKGRTLRLTGFVTKDDDGRWYVARLFVNCCAADAAPLKVQVRGAEAPPRDTWVTVTGTWHRTGTPGSDEARPVLNATSVQRVDQPSNPYEKR</sequence>
<keyword evidence="2" id="KW-0472">Membrane</keyword>
<evidence type="ECO:0000313" key="4">
    <source>
        <dbReference type="EMBL" id="NGO11941.1"/>
    </source>
</evidence>
<reference evidence="4 5" key="1">
    <citation type="submission" date="2020-02" db="EMBL/GenBank/DDBJ databases">
        <title>Whole-genome analyses of novel actinobacteria.</title>
        <authorList>
            <person name="Sahin N."/>
            <person name="Gencbay T."/>
        </authorList>
    </citation>
    <scope>NUCLEOTIDE SEQUENCE [LARGE SCALE GENOMIC DNA]</scope>
    <source>
        <strain evidence="4 5">HC44</strain>
    </source>
</reference>
<dbReference type="EMBL" id="JAAKZY010000121">
    <property type="protein sequence ID" value="NGO11941.1"/>
    <property type="molecule type" value="Genomic_DNA"/>
</dbReference>
<accession>A0A6G4VD95</accession>
<feature type="transmembrane region" description="Helical" evidence="2">
    <location>
        <begin position="39"/>
        <end position="55"/>
    </location>
</feature>
<organism evidence="4 5">
    <name type="scientific">Streptomyces scabichelini</name>
    <dbReference type="NCBI Taxonomy" id="2711217"/>
    <lineage>
        <taxon>Bacteria</taxon>
        <taxon>Bacillati</taxon>
        <taxon>Actinomycetota</taxon>
        <taxon>Actinomycetes</taxon>
        <taxon>Kitasatosporales</taxon>
        <taxon>Streptomycetaceae</taxon>
        <taxon>Streptomyces</taxon>
    </lineage>
</organism>
<keyword evidence="2" id="KW-0812">Transmembrane</keyword>
<dbReference type="Pfam" id="PF21537">
    <property type="entry name" value="DUF1980_C"/>
    <property type="match status" value="1"/>
</dbReference>
<evidence type="ECO:0000313" key="5">
    <source>
        <dbReference type="Proteomes" id="UP000472335"/>
    </source>
</evidence>
<name>A0A6G4VD95_9ACTN</name>
<evidence type="ECO:0000256" key="1">
    <source>
        <dbReference type="SAM" id="MobiDB-lite"/>
    </source>
</evidence>
<dbReference type="AlphaFoldDB" id="A0A6G4VD95"/>
<feature type="region of interest" description="Disordered" evidence="1">
    <location>
        <begin position="60"/>
        <end position="91"/>
    </location>
</feature>
<dbReference type="InterPro" id="IPR015402">
    <property type="entry name" value="DUF1980"/>
</dbReference>
<dbReference type="NCBIfam" id="TIGR03943">
    <property type="entry name" value="TIGR03943 family putative permease subunit"/>
    <property type="match status" value="1"/>
</dbReference>
<feature type="domain" description="DUF1980" evidence="3">
    <location>
        <begin position="164"/>
        <end position="252"/>
    </location>
</feature>
<gene>
    <name evidence="4" type="ORF">G5C60_31145</name>
</gene>
<dbReference type="PANTHER" id="PTHR40047">
    <property type="entry name" value="UPF0703 PROTEIN YCGQ"/>
    <property type="match status" value="1"/>
</dbReference>
<protein>
    <submittedName>
        <fullName evidence="4">TIGR03943 family protein</fullName>
    </submittedName>
</protein>
<feature type="compositionally biased region" description="Polar residues" evidence="1">
    <location>
        <begin position="238"/>
        <end position="255"/>
    </location>
</feature>
<evidence type="ECO:0000259" key="3">
    <source>
        <dbReference type="Pfam" id="PF21537"/>
    </source>
</evidence>
<dbReference type="InterPro" id="IPR052955">
    <property type="entry name" value="UPF0703_membrane_permease"/>
</dbReference>
<dbReference type="PANTHER" id="PTHR40047:SF1">
    <property type="entry name" value="UPF0703 PROTEIN YCGQ"/>
    <property type="match status" value="1"/>
</dbReference>
<keyword evidence="5" id="KW-1185">Reference proteome</keyword>
<comment type="caution">
    <text evidence="4">The sequence shown here is derived from an EMBL/GenBank/DDBJ whole genome shotgun (WGS) entry which is preliminary data.</text>
</comment>
<dbReference type="Proteomes" id="UP000472335">
    <property type="component" value="Unassembled WGS sequence"/>
</dbReference>